<evidence type="ECO:0000313" key="4">
    <source>
        <dbReference type="EMBL" id="WAR19686.1"/>
    </source>
</evidence>
<gene>
    <name evidence="4" type="ORF">MAR_001524</name>
</gene>
<comment type="similarity">
    <text evidence="2">Belongs to the proline racemase family.</text>
</comment>
<evidence type="ECO:0000256" key="3">
    <source>
        <dbReference type="ARBA" id="ARBA00013105"/>
    </source>
</evidence>
<dbReference type="EMBL" id="CP111022">
    <property type="protein sequence ID" value="WAR19686.1"/>
    <property type="molecule type" value="Genomic_DNA"/>
</dbReference>
<organism evidence="4 5">
    <name type="scientific">Mya arenaria</name>
    <name type="common">Soft-shell clam</name>
    <dbReference type="NCBI Taxonomy" id="6604"/>
    <lineage>
        <taxon>Eukaryota</taxon>
        <taxon>Metazoa</taxon>
        <taxon>Spiralia</taxon>
        <taxon>Lophotrochozoa</taxon>
        <taxon>Mollusca</taxon>
        <taxon>Bivalvia</taxon>
        <taxon>Autobranchia</taxon>
        <taxon>Heteroconchia</taxon>
        <taxon>Euheterodonta</taxon>
        <taxon>Imparidentia</taxon>
        <taxon>Neoheterodontei</taxon>
        <taxon>Myida</taxon>
        <taxon>Myoidea</taxon>
        <taxon>Myidae</taxon>
        <taxon>Mya</taxon>
    </lineage>
</organism>
<evidence type="ECO:0000313" key="5">
    <source>
        <dbReference type="Proteomes" id="UP001164746"/>
    </source>
</evidence>
<dbReference type="InterPro" id="IPR008794">
    <property type="entry name" value="Pro_racemase_fam"/>
</dbReference>
<dbReference type="PIRSF" id="PIRSF029792">
    <property type="entry name" value="Pro_racemase"/>
    <property type="match status" value="1"/>
</dbReference>
<dbReference type="PANTHER" id="PTHR33442:SF1">
    <property type="entry name" value="TRANS-3-HYDROXY-L-PROLINE DEHYDRATASE"/>
    <property type="match status" value="1"/>
</dbReference>
<dbReference type="SUPFAM" id="SSF54506">
    <property type="entry name" value="Diaminopimelate epimerase-like"/>
    <property type="match status" value="1"/>
</dbReference>
<protein>
    <recommendedName>
        <fullName evidence="3">trans-L-3-hydroxyproline dehydratase</fullName>
        <ecNumber evidence="3">4.2.1.77</ecNumber>
    </recommendedName>
</protein>
<dbReference type="PANTHER" id="PTHR33442">
    <property type="entry name" value="TRANS-3-HYDROXY-L-PROLINE DEHYDRATASE"/>
    <property type="match status" value="1"/>
</dbReference>
<accession>A0ABY7FG29</accession>
<evidence type="ECO:0000256" key="2">
    <source>
        <dbReference type="ARBA" id="ARBA00007529"/>
    </source>
</evidence>
<dbReference type="Gene3D" id="3.10.310.10">
    <property type="entry name" value="Diaminopimelate Epimerase, Chain A, domain 1"/>
    <property type="match status" value="2"/>
</dbReference>
<dbReference type="EC" id="4.2.1.77" evidence="3"/>
<comment type="catalytic activity">
    <reaction evidence="1">
        <text>trans-3-hydroxy-L-proline = 1-pyrroline-2-carboxylate + H2O</text>
        <dbReference type="Rhea" id="RHEA:10320"/>
        <dbReference type="ChEBI" id="CHEBI:15377"/>
        <dbReference type="ChEBI" id="CHEBI:39785"/>
        <dbReference type="ChEBI" id="CHEBI:57938"/>
        <dbReference type="EC" id="4.2.1.77"/>
    </reaction>
</comment>
<sequence length="297" mass="32976">EMADGMRITTVEMHTGGEPLRVVTSGLPEIRGKTLLDKRRYIRENLDHIRKFLMFEPRGHYDMYGVYLVEPDEPGADLACIFIHNEGYSTMCGHAVLALGRYAVDKGIVRNPTAPSTRVVIQCPCGPVEAHVEYTEGGQTGAVAFNSVPAFLRGSRRARYRRGYDILRPSLQLSHPDSPDLAFLYGTIVTDGNDIFSDKETANVCVFAEREVDRSPCGSGVTARIAQQYFRSLIKLDQSREFRGPAGSKFKARAIKEVRYGPHDAVVVEVSGKGHYSGECTFTLEDDDHIGKGFLLK</sequence>
<feature type="non-terminal residue" evidence="4">
    <location>
        <position position="297"/>
    </location>
</feature>
<keyword evidence="5" id="KW-1185">Reference proteome</keyword>
<evidence type="ECO:0000256" key="1">
    <source>
        <dbReference type="ARBA" id="ARBA00001148"/>
    </source>
</evidence>
<reference evidence="4" key="1">
    <citation type="submission" date="2022-11" db="EMBL/GenBank/DDBJ databases">
        <title>Centuries of genome instability and evolution in soft-shell clam transmissible cancer (bioRxiv).</title>
        <authorList>
            <person name="Hart S.F.M."/>
            <person name="Yonemitsu M.A."/>
            <person name="Giersch R.M."/>
            <person name="Beal B.F."/>
            <person name="Arriagada G."/>
            <person name="Davis B.W."/>
            <person name="Ostrander E.A."/>
            <person name="Goff S.P."/>
            <person name="Metzger M.J."/>
        </authorList>
    </citation>
    <scope>NUCLEOTIDE SEQUENCE</scope>
    <source>
        <strain evidence="4">MELC-2E11</strain>
        <tissue evidence="4">Siphon/mantle</tissue>
    </source>
</reference>
<name>A0ABY7FG29_MYAAR</name>
<dbReference type="Pfam" id="PF05544">
    <property type="entry name" value="Pro_racemase"/>
    <property type="match status" value="2"/>
</dbReference>
<proteinExistence type="inferred from homology"/>
<dbReference type="Proteomes" id="UP001164746">
    <property type="component" value="Chromosome 11"/>
</dbReference>